<evidence type="ECO:0000313" key="5">
    <source>
        <dbReference type="Proteomes" id="UP000825701"/>
    </source>
</evidence>
<name>A0A9E6R7S6_9HYPH</name>
<dbReference type="Pfam" id="PF05876">
    <property type="entry name" value="GpA_ATPase"/>
    <property type="match status" value="1"/>
</dbReference>
<dbReference type="Proteomes" id="UP000825701">
    <property type="component" value="Chromosome"/>
</dbReference>
<proteinExistence type="predicted"/>
<dbReference type="AlphaFoldDB" id="A0A9E6R7S6"/>
<keyword evidence="5" id="KW-1185">Reference proteome</keyword>
<evidence type="ECO:0000313" key="4">
    <source>
        <dbReference type="EMBL" id="QZN99782.1"/>
    </source>
</evidence>
<reference evidence="4" key="1">
    <citation type="submission" date="2021-08" db="EMBL/GenBank/DDBJ databases">
        <authorList>
            <person name="Zhang H."/>
            <person name="Xu M."/>
            <person name="Yu Z."/>
            <person name="Yang L."/>
            <person name="Cai Y."/>
        </authorList>
    </citation>
    <scope>NUCLEOTIDE SEQUENCE</scope>
    <source>
        <strain evidence="4">CHL1</strain>
    </source>
</reference>
<dbReference type="InterPro" id="IPR046453">
    <property type="entry name" value="GpA_ATPase"/>
</dbReference>
<organism evidence="4 5">
    <name type="scientific">Chenggangzhangella methanolivorans</name>
    <dbReference type="NCBI Taxonomy" id="1437009"/>
    <lineage>
        <taxon>Bacteria</taxon>
        <taxon>Pseudomonadati</taxon>
        <taxon>Pseudomonadota</taxon>
        <taxon>Alphaproteobacteria</taxon>
        <taxon>Hyphomicrobiales</taxon>
        <taxon>Methylopilaceae</taxon>
        <taxon>Chenggangzhangella</taxon>
    </lineage>
</organism>
<dbReference type="KEGG" id="cmet:K6K41_24485"/>
<evidence type="ECO:0000259" key="2">
    <source>
        <dbReference type="Pfam" id="PF05876"/>
    </source>
</evidence>
<accession>A0A9E6R7S6</accession>
<protein>
    <submittedName>
        <fullName evidence="4">Phage terminase large subunit family protein</fullName>
    </submittedName>
</protein>
<dbReference type="InterPro" id="IPR046454">
    <property type="entry name" value="GpA_endonuclease"/>
</dbReference>
<feature type="domain" description="Phage terminase large subunit GpA ATPase" evidence="2">
    <location>
        <begin position="46"/>
        <end position="305"/>
    </location>
</feature>
<dbReference type="GO" id="GO:0004519">
    <property type="term" value="F:endonuclease activity"/>
    <property type="evidence" value="ECO:0007669"/>
    <property type="project" value="InterPro"/>
</dbReference>
<dbReference type="RefSeq" id="WP_261402893.1">
    <property type="nucleotide sequence ID" value="NZ_CP081869.1"/>
</dbReference>
<sequence length="712" mass="78161">MLDEIDPRLSRAADLLRASARALRPDAPISVSDWALRHRVLSPEASSQPGKWTHDAMPYLVEIMDALGPEDPCHTVALMKPAQSAGSAGGENWFGHMMHRVPGPAMYVQATIKAAKDWKTEKFDPMIRDCAVLAPERGGVVRPQKSRDGSGTKGDRVVFGGGFILLAGANSAAGLRQHSIRYMFKDDVDAWPEEVVSKGGGRSEGDPDALADGRIKTYKRFGLSKEFVCSSPTWKRFSRIEKKYQAGDRRRWYMGCPACLTRTDFEWEDVVREERAPFRARIVCPGCETELRQSDRDEMNAIGGWITTAPDADGVVPAKSLSPEDFAVWLARSAEMLSPIKSYAITGVMNFLDTWDELAAKHAAAGSDPVALKKFENVDLGRPFDAQDELVAWETLSARREADFRLRRAPHGPLAFTMGVDVQGYGIYVETVGWGPDRESWTIDAQLLPGETDAPGEGAWPKLASLIDRGITLPSGARVEPDLVMVDSGYNAEAVYSFVKRRPNAIAIKGVDGWNKPAIARAESAEVQKSGLSTGKAKRHGVKVWVVGGWSLKSAIMIYLSRALKEAEAGQSVPRGYCHFPADLEDDYFRQLVAESVIVETVAGEPRRRWKRHGENHYLDCRTYNLAGTHFLGLWNWTEERWAARAADLARLSAPVQASMFGDASGATREITSAPAQAETPPQADPEAPTQKPARIRGSVFAGLGDLASLNQ</sequence>
<feature type="domain" description="Terminase large subunit GpA endonuclease" evidence="3">
    <location>
        <begin position="341"/>
        <end position="635"/>
    </location>
</feature>
<feature type="region of interest" description="Disordered" evidence="1">
    <location>
        <begin position="673"/>
        <end position="696"/>
    </location>
</feature>
<gene>
    <name evidence="4" type="ORF">K6K41_24485</name>
</gene>
<dbReference type="Pfam" id="PF20454">
    <property type="entry name" value="GpA_nuclease"/>
    <property type="match status" value="1"/>
</dbReference>
<dbReference type="GO" id="GO:0016887">
    <property type="term" value="F:ATP hydrolysis activity"/>
    <property type="evidence" value="ECO:0007669"/>
    <property type="project" value="InterPro"/>
</dbReference>
<dbReference type="EMBL" id="CP081869">
    <property type="protein sequence ID" value="QZN99782.1"/>
    <property type="molecule type" value="Genomic_DNA"/>
</dbReference>
<evidence type="ECO:0000256" key="1">
    <source>
        <dbReference type="SAM" id="MobiDB-lite"/>
    </source>
</evidence>
<evidence type="ECO:0000259" key="3">
    <source>
        <dbReference type="Pfam" id="PF20454"/>
    </source>
</evidence>